<dbReference type="InterPro" id="IPR045584">
    <property type="entry name" value="Pilin-like"/>
</dbReference>
<keyword evidence="1" id="KW-0812">Transmembrane</keyword>
<dbReference type="RefSeq" id="WP_010944229.1">
    <property type="nucleotide sequence ID" value="NZ_CP011218.1"/>
</dbReference>
<evidence type="ECO:0000256" key="1">
    <source>
        <dbReference type="SAM" id="Phobius"/>
    </source>
</evidence>
<dbReference type="SUPFAM" id="SSF54523">
    <property type="entry name" value="Pili subunits"/>
    <property type="match status" value="1"/>
</dbReference>
<sequence length="179" mass="20861">MFRAFTIIEMLITLAILVIATHFISPILFQMYDRIALNNEIANLQSFIYQIQTKARYQQKNYTLTISQNNKTGNWCLIALSKQAGSKNEVICDCLNIKHCPANNEFLLYHNQYRNIQLSNKSLYPNSFINIDGMAGRLESKCLYLRLNQENEILQLDQWGRIYVIPKTKRSNCKQTESL</sequence>
<dbReference type="NCBIfam" id="TIGR02532">
    <property type="entry name" value="IV_pilin_GFxxxE"/>
    <property type="match status" value="1"/>
</dbReference>
<proteinExistence type="predicted"/>
<evidence type="ECO:0000313" key="2">
    <source>
        <dbReference type="EMBL" id="AKO31763.1"/>
    </source>
</evidence>
<evidence type="ECO:0000313" key="3">
    <source>
        <dbReference type="Proteomes" id="UP000060132"/>
    </source>
</evidence>
<keyword evidence="1" id="KW-1133">Transmembrane helix</keyword>
<dbReference type="AlphaFoldDB" id="A0AAC8UB40"/>
<gene>
    <name evidence="2" type="ORF">RZ57_00675</name>
</gene>
<dbReference type="EMBL" id="CP011219">
    <property type="protein sequence ID" value="AKO31763.1"/>
    <property type="molecule type" value="Genomic_DNA"/>
</dbReference>
<keyword evidence="1" id="KW-0472">Membrane</keyword>
<accession>A0AAC8UB40</accession>
<dbReference type="Proteomes" id="UP000060132">
    <property type="component" value="Chromosome"/>
</dbReference>
<organism evidence="2 3">
    <name type="scientific">Haemophilus ducreyi</name>
    <dbReference type="NCBI Taxonomy" id="730"/>
    <lineage>
        <taxon>Bacteria</taxon>
        <taxon>Pseudomonadati</taxon>
        <taxon>Pseudomonadota</taxon>
        <taxon>Gammaproteobacteria</taxon>
        <taxon>Pasteurellales</taxon>
        <taxon>Pasteurellaceae</taxon>
        <taxon>Haemophilus</taxon>
    </lineage>
</organism>
<name>A0AAC8UB40_HAEDC</name>
<reference evidence="2 3" key="1">
    <citation type="journal article" date="2015" name="PLoS Negl. Trop. Dis.">
        <title>Haemophilus ducreyi Cutaneous Ulcer Strains Are Nearly Identical to Class I Genital Ulcer Strains.</title>
        <authorList>
            <person name="Gangaiah D."/>
            <person name="Webb K.M."/>
            <person name="Humphreys T.L."/>
            <person name="Fortney K.R."/>
            <person name="Toh E."/>
            <person name="Tai A."/>
            <person name="Katz S.S."/>
            <person name="Pillay A."/>
            <person name="Chen C.Y."/>
            <person name="Roberts S.A."/>
            <person name="Munson R.S.Jr."/>
            <person name="Spinola S.M."/>
        </authorList>
    </citation>
    <scope>NUCLEOTIDE SEQUENCE [LARGE SCALE GENOMIC DNA]</scope>
    <source>
        <strain evidence="3">CLU2</strain>
    </source>
</reference>
<dbReference type="InterPro" id="IPR012902">
    <property type="entry name" value="N_methyl_site"/>
</dbReference>
<feature type="transmembrane region" description="Helical" evidence="1">
    <location>
        <begin position="6"/>
        <end position="29"/>
    </location>
</feature>
<dbReference type="OMA" id="VWFLIAN"/>
<protein>
    <submittedName>
        <fullName evidence="2">Type II secretory pathway, pseudopilin PulG</fullName>
    </submittedName>
</protein>